<dbReference type="AlphaFoldDB" id="A0A183CBC2"/>
<organism evidence="2 3">
    <name type="scientific">Globodera pallida</name>
    <name type="common">Potato cyst nematode worm</name>
    <name type="synonym">Heterodera pallida</name>
    <dbReference type="NCBI Taxonomy" id="36090"/>
    <lineage>
        <taxon>Eukaryota</taxon>
        <taxon>Metazoa</taxon>
        <taxon>Ecdysozoa</taxon>
        <taxon>Nematoda</taxon>
        <taxon>Chromadorea</taxon>
        <taxon>Rhabditida</taxon>
        <taxon>Tylenchina</taxon>
        <taxon>Tylenchomorpha</taxon>
        <taxon>Tylenchoidea</taxon>
        <taxon>Heteroderidae</taxon>
        <taxon>Heteroderinae</taxon>
        <taxon>Globodera</taxon>
    </lineage>
</organism>
<dbReference type="WBParaSite" id="GPLIN_001017300">
    <property type="protein sequence ID" value="GPLIN_001017300"/>
    <property type="gene ID" value="GPLIN_001017300"/>
</dbReference>
<reference evidence="2" key="2">
    <citation type="submission" date="2014-05" db="EMBL/GenBank/DDBJ databases">
        <title>The genome and life-stage specific transcriptomes of Globodera pallida elucidate key aspects of plant parasitism by a cyst nematode.</title>
        <authorList>
            <person name="Cotton J.A."/>
            <person name="Lilley C.J."/>
            <person name="Jones L.M."/>
            <person name="Kikuchi T."/>
            <person name="Reid A.J."/>
            <person name="Thorpe P."/>
            <person name="Tsai I.J."/>
            <person name="Beasley H."/>
            <person name="Blok V."/>
            <person name="Cock P.J.A."/>
            <person name="Van den Akker S.E."/>
            <person name="Holroyd N."/>
            <person name="Hunt M."/>
            <person name="Mantelin S."/>
            <person name="Naghra H."/>
            <person name="Pain A."/>
            <person name="Palomares-Rius J.E."/>
            <person name="Zarowiecki M."/>
            <person name="Berriman M."/>
            <person name="Jones J.T."/>
            <person name="Urwin P.E."/>
        </authorList>
    </citation>
    <scope>NUCLEOTIDE SEQUENCE [LARGE SCALE GENOMIC DNA]</scope>
    <source>
        <strain evidence="2">Lindley</strain>
    </source>
</reference>
<dbReference type="Proteomes" id="UP000050741">
    <property type="component" value="Unassembled WGS sequence"/>
</dbReference>
<accession>A0A183CBC2</accession>
<proteinExistence type="predicted"/>
<evidence type="ECO:0000313" key="3">
    <source>
        <dbReference type="WBParaSite" id="GPLIN_001017300"/>
    </source>
</evidence>
<evidence type="ECO:0000256" key="1">
    <source>
        <dbReference type="SAM" id="MobiDB-lite"/>
    </source>
</evidence>
<protein>
    <submittedName>
        <fullName evidence="3">Uncharacterized protein</fullName>
    </submittedName>
</protein>
<reference evidence="3" key="3">
    <citation type="submission" date="2016-06" db="UniProtKB">
        <authorList>
            <consortium name="WormBaseParasite"/>
        </authorList>
    </citation>
    <scope>IDENTIFICATION</scope>
</reference>
<keyword evidence="2" id="KW-1185">Reference proteome</keyword>
<sequence>MIEYSPCSPSPTSFMEFEPSLLNRFKDKFSPSDWESLEKHLDDERKLSILKNALFGKLSRAQTRLEKESKMNVRDKCQLIGEMADYLYELQLVEHALKIPMLNIAKIIFSINPKRRVDKDSIQIKQKPIKKRKNELGGLVGEMSDELNKIPVREAKLLAASQVHRHHQEERFEEMDAIANDGPKRGRLKRRTIPTTGRSVKDLVAVVATNLLPTQSDNLRDMDDEQQKYAEFDKPEDGGETEAVNFLLMVAQIPSTLSDEGQQRGSTNSPQRTESAGNSAAELFKNKLYPKNY</sequence>
<feature type="region of interest" description="Disordered" evidence="1">
    <location>
        <begin position="255"/>
        <end position="293"/>
    </location>
</feature>
<evidence type="ECO:0000313" key="2">
    <source>
        <dbReference type="Proteomes" id="UP000050741"/>
    </source>
</evidence>
<reference evidence="2" key="1">
    <citation type="submission" date="2013-12" db="EMBL/GenBank/DDBJ databases">
        <authorList>
            <person name="Aslett M."/>
        </authorList>
    </citation>
    <scope>NUCLEOTIDE SEQUENCE [LARGE SCALE GENOMIC DNA]</scope>
    <source>
        <strain evidence="2">Lindley</strain>
    </source>
</reference>
<feature type="compositionally biased region" description="Polar residues" evidence="1">
    <location>
        <begin position="255"/>
        <end position="278"/>
    </location>
</feature>
<name>A0A183CBC2_GLOPA</name>